<feature type="compositionally biased region" description="Low complexity" evidence="6">
    <location>
        <begin position="913"/>
        <end position="924"/>
    </location>
</feature>
<proteinExistence type="predicted"/>
<evidence type="ECO:0000256" key="2">
    <source>
        <dbReference type="ARBA" id="ARBA00022664"/>
    </source>
</evidence>
<dbReference type="Gene3D" id="1.25.40.10">
    <property type="entry name" value="Tetratricopeptide repeat domain"/>
    <property type="match status" value="2"/>
</dbReference>
<keyword evidence="3" id="KW-0677">Repeat</keyword>
<keyword evidence="8" id="KW-1185">Reference proteome</keyword>
<feature type="compositionally biased region" description="Polar residues" evidence="6">
    <location>
        <begin position="843"/>
        <end position="858"/>
    </location>
</feature>
<evidence type="ECO:0000256" key="1">
    <source>
        <dbReference type="ARBA" id="ARBA00004123"/>
    </source>
</evidence>
<dbReference type="Proteomes" id="UP001174677">
    <property type="component" value="Chromosome 18"/>
</dbReference>
<gene>
    <name evidence="7" type="ORF">P3X46_033040</name>
</gene>
<evidence type="ECO:0000256" key="6">
    <source>
        <dbReference type="SAM" id="MobiDB-lite"/>
    </source>
</evidence>
<feature type="region of interest" description="Disordered" evidence="6">
    <location>
        <begin position="1089"/>
        <end position="1155"/>
    </location>
</feature>
<feature type="region of interest" description="Disordered" evidence="6">
    <location>
        <begin position="959"/>
        <end position="982"/>
    </location>
</feature>
<evidence type="ECO:0000256" key="3">
    <source>
        <dbReference type="ARBA" id="ARBA00022737"/>
    </source>
</evidence>
<accession>A0ABQ9KIE1</accession>
<dbReference type="Pfam" id="PF23240">
    <property type="entry name" value="HAT_PRP39_N"/>
    <property type="match status" value="1"/>
</dbReference>
<evidence type="ECO:0000256" key="5">
    <source>
        <dbReference type="ARBA" id="ARBA00023242"/>
    </source>
</evidence>
<sequence>MEEQISNTETECQFMEHDSTVVFKKIKLHEAVAEGSLDFDEWISLISETEKTYPDNIEKICLAYDSFLSKFPLCYGYWRKYINHKIRLCTVDKVVEAFERAVLSATYSVDMWIDYCNFGRMVFEDPSDVHRLFRRAISFVGKDYLCHILWDKYIDFEFSLKHWSSLADIYIQTLRFPTKKLHHYYDSFKKLVEIWEEEMESHSNPSMTTSVEPMLDNEVSICYSQDDISCIIKDLLDPSIGSARFKALQKYMSIGEQSFQKASQLNEKISYFETRIKRSYFHVKPLDVSQLENWHHYLDFAELHGDFDWAVKLYERCLIPCANYPEFWIRYTEFVESKGGREIAHYALDRATQIFLKRVSVIHLFNARFRERIRDEFNARAAFLQCDTESDSDFVENVVMRSNMEKRLGNFIAASTIYNEAIEKAAAKEKWHILPTLYVNFSRLKHMTNNSEDAARDILIDGIKQVPYCKLLIEELIKFGITHRGSSHLNVIDAIVANAISPRPGVSQGFSATEREQISNQYLEFVDLCGTILDVRKAWNQHIRLFPESVRASLFCPAMGTKQWKITLETHEETHVSLPHQPSGDSGSQCLTQTPLQDKKLSPLENHDTQAAHPATDQVSDQKLPLLENHDMLSNKVSDQELPLLENPNDLSDKNQESVFQAKVDLLQSGEPDNNVNESVHMVYLKVSEPSGKDVEPNLSLDLKTQVADVTESTPASLEFSKENDVHKEHGHEPEQDLKPPSLEGLSLDTQDAKSPGPISPTAYDSGAPDKTVLSDGNVPKSEALKNSMVNENMLESGQNAIVDRIISSPLSTQATASAQTNTGHVSPSSSASNQSSMAHTRLQPQKLENNGKNWHQKGSSDRFRRDSKSGFRGHSHKRMHKQLQSSPQRMHPRAEKDMNRDYPSQSQFSKNLQVQQGGQLQSQYPASNVQANQTASQAWAMHNLQQQNLSHAFQYQPLIHPGMNPQSQMSQHPSQSNEQQGNVQNNQAYNQMWQYYYNQQQQLLWQQQQLLQHQQPQQQQLLQQQYQQQLLQMQYLQQQQQQQQQQQLLLQQQQPYQMQQQQQQLHQQPYQQQHLLYLQQQQLQLQQPQHQQSLQQQKHHPQQQTSSPQQHPHDQEKGQSMQQTNSSLVQDRVSSQPDTDTIESSASPHPVYPN</sequence>
<comment type="subcellular location">
    <subcellularLocation>
        <location evidence="1">Nucleus</location>
    </subcellularLocation>
</comment>
<dbReference type="InterPro" id="IPR011990">
    <property type="entry name" value="TPR-like_helical_dom_sf"/>
</dbReference>
<dbReference type="SUPFAM" id="SSF48452">
    <property type="entry name" value="TPR-like"/>
    <property type="match status" value="1"/>
</dbReference>
<evidence type="ECO:0008006" key="9">
    <source>
        <dbReference type="Google" id="ProtNLM"/>
    </source>
</evidence>
<evidence type="ECO:0000256" key="4">
    <source>
        <dbReference type="ARBA" id="ARBA00023187"/>
    </source>
</evidence>
<feature type="compositionally biased region" description="Basic and acidic residues" evidence="6">
    <location>
        <begin position="720"/>
        <end position="738"/>
    </location>
</feature>
<dbReference type="InterPro" id="IPR059164">
    <property type="entry name" value="HAT_PRP39_C"/>
</dbReference>
<feature type="compositionally biased region" description="Polar residues" evidence="6">
    <location>
        <begin position="583"/>
        <end position="593"/>
    </location>
</feature>
<feature type="region of interest" description="Disordered" evidence="6">
    <location>
        <begin position="573"/>
        <end position="593"/>
    </location>
</feature>
<comment type="caution">
    <text evidence="7">The sequence shown here is derived from an EMBL/GenBank/DDBJ whole genome shotgun (WGS) entry which is preliminary data.</text>
</comment>
<feature type="compositionally biased region" description="Polar residues" evidence="6">
    <location>
        <begin position="903"/>
        <end position="912"/>
    </location>
</feature>
<name>A0ABQ9KIE1_HEVBR</name>
<evidence type="ECO:0000313" key="8">
    <source>
        <dbReference type="Proteomes" id="UP001174677"/>
    </source>
</evidence>
<feature type="region of interest" description="Disordered" evidence="6">
    <location>
        <begin position="707"/>
        <end position="779"/>
    </location>
</feature>
<dbReference type="SMART" id="SM00386">
    <property type="entry name" value="HAT"/>
    <property type="match status" value="4"/>
</dbReference>
<dbReference type="PANTHER" id="PTHR17204:SF26">
    <property type="entry name" value="PRE-MRNA-PROCESSING FACTOR 39-2"/>
    <property type="match status" value="1"/>
</dbReference>
<organism evidence="7 8">
    <name type="scientific">Hevea brasiliensis</name>
    <name type="common">Para rubber tree</name>
    <name type="synonym">Siphonia brasiliensis</name>
    <dbReference type="NCBI Taxonomy" id="3981"/>
    <lineage>
        <taxon>Eukaryota</taxon>
        <taxon>Viridiplantae</taxon>
        <taxon>Streptophyta</taxon>
        <taxon>Embryophyta</taxon>
        <taxon>Tracheophyta</taxon>
        <taxon>Spermatophyta</taxon>
        <taxon>Magnoliopsida</taxon>
        <taxon>eudicotyledons</taxon>
        <taxon>Gunneridae</taxon>
        <taxon>Pentapetalae</taxon>
        <taxon>rosids</taxon>
        <taxon>fabids</taxon>
        <taxon>Malpighiales</taxon>
        <taxon>Euphorbiaceae</taxon>
        <taxon>Crotonoideae</taxon>
        <taxon>Micrandreae</taxon>
        <taxon>Hevea</taxon>
    </lineage>
</organism>
<dbReference type="PANTHER" id="PTHR17204">
    <property type="entry name" value="PRE-MRNA PROCESSING PROTEIN PRP39-RELATED"/>
    <property type="match status" value="1"/>
</dbReference>
<dbReference type="Pfam" id="PF23241">
    <property type="entry name" value="HAT_PRP39_C"/>
    <property type="match status" value="1"/>
</dbReference>
<feature type="compositionally biased region" description="Basic residues" evidence="6">
    <location>
        <begin position="872"/>
        <end position="882"/>
    </location>
</feature>
<feature type="region of interest" description="Disordered" evidence="6">
    <location>
        <begin position="814"/>
        <end position="930"/>
    </location>
</feature>
<feature type="compositionally biased region" description="Low complexity" evidence="6">
    <location>
        <begin position="814"/>
        <end position="837"/>
    </location>
</feature>
<dbReference type="InterPro" id="IPR003107">
    <property type="entry name" value="HAT"/>
</dbReference>
<keyword evidence="4" id="KW-0508">mRNA splicing</keyword>
<protein>
    <recommendedName>
        <fullName evidence="9">Suppressor of forked domain-containing protein</fullName>
    </recommendedName>
</protein>
<evidence type="ECO:0000313" key="7">
    <source>
        <dbReference type="EMBL" id="KAJ9135919.1"/>
    </source>
</evidence>
<feature type="compositionally biased region" description="Polar residues" evidence="6">
    <location>
        <begin position="1119"/>
        <end position="1148"/>
    </location>
</feature>
<keyword evidence="2" id="KW-0507">mRNA processing</keyword>
<reference evidence="7 8" key="1">
    <citation type="journal article" date="2023" name="Plant Biotechnol. J.">
        <title>Chromosome-level wild Hevea brasiliensis genome provides new tools for genomic-assisted breeding and valuable loci to elevate rubber yield.</title>
        <authorList>
            <person name="Cheng H."/>
            <person name="Song X."/>
            <person name="Hu Y."/>
            <person name="Wu T."/>
            <person name="Yang Q."/>
            <person name="An Z."/>
            <person name="Feng S."/>
            <person name="Deng Z."/>
            <person name="Wu W."/>
            <person name="Zeng X."/>
            <person name="Tu M."/>
            <person name="Wang X."/>
            <person name="Huang H."/>
        </authorList>
    </citation>
    <scope>NUCLEOTIDE SEQUENCE [LARGE SCALE GENOMIC DNA]</scope>
    <source>
        <strain evidence="7">MT/VB/25A 57/8</strain>
    </source>
</reference>
<keyword evidence="5" id="KW-0539">Nucleus</keyword>
<feature type="compositionally biased region" description="Basic and acidic residues" evidence="6">
    <location>
        <begin position="859"/>
        <end position="870"/>
    </location>
</feature>
<dbReference type="EMBL" id="JARPOI010000018">
    <property type="protein sequence ID" value="KAJ9135919.1"/>
    <property type="molecule type" value="Genomic_DNA"/>
</dbReference>
<feature type="compositionally biased region" description="Low complexity" evidence="6">
    <location>
        <begin position="964"/>
        <end position="978"/>
    </location>
</feature>
<feature type="compositionally biased region" description="Low complexity" evidence="6">
    <location>
        <begin position="1089"/>
        <end position="1111"/>
    </location>
</feature>